<evidence type="ECO:0008006" key="3">
    <source>
        <dbReference type="Google" id="ProtNLM"/>
    </source>
</evidence>
<dbReference type="EMBL" id="RAWB01000176">
    <property type="protein sequence ID" value="RKH57667.1"/>
    <property type="molecule type" value="Genomic_DNA"/>
</dbReference>
<dbReference type="AlphaFoldDB" id="A0A3A8PMQ5"/>
<proteinExistence type="predicted"/>
<sequence length="193" mass="21491">MKAKQELPIVPFASEKAWEQWLAKHHADSPGVWVKLAKFESGIPSVTYAQALDVALCYGWIDGQKGALDAEYWLQRFTPRGARSRWSKINCGKVEALIAAGRMKPAGLREVEAARADGRWEAAYAGQKTITVPEDLLRALDANPKAKAFFATLKGANRYAILFRLHDAKKPETRARRLEKFVAMLEAGETLHG</sequence>
<name>A0A3A8PMQ5_9BACT</name>
<dbReference type="Proteomes" id="UP000272888">
    <property type="component" value="Unassembled WGS sequence"/>
</dbReference>
<accession>A0A3A8PMQ5</accession>
<organism evidence="1 2">
    <name type="scientific">Corallococcus llansteffanensis</name>
    <dbReference type="NCBI Taxonomy" id="2316731"/>
    <lineage>
        <taxon>Bacteria</taxon>
        <taxon>Pseudomonadati</taxon>
        <taxon>Myxococcota</taxon>
        <taxon>Myxococcia</taxon>
        <taxon>Myxococcales</taxon>
        <taxon>Cystobacterineae</taxon>
        <taxon>Myxococcaceae</taxon>
        <taxon>Corallococcus</taxon>
    </lineage>
</organism>
<keyword evidence="2" id="KW-1185">Reference proteome</keyword>
<reference evidence="2" key="1">
    <citation type="submission" date="2018-09" db="EMBL/GenBank/DDBJ databases">
        <authorList>
            <person name="Livingstone P.G."/>
            <person name="Whitworth D.E."/>
        </authorList>
    </citation>
    <scope>NUCLEOTIDE SEQUENCE [LARGE SCALE GENOMIC DNA]</scope>
    <source>
        <strain evidence="2">CA051B</strain>
    </source>
</reference>
<evidence type="ECO:0000313" key="1">
    <source>
        <dbReference type="EMBL" id="RKH57667.1"/>
    </source>
</evidence>
<evidence type="ECO:0000313" key="2">
    <source>
        <dbReference type="Proteomes" id="UP000272888"/>
    </source>
</evidence>
<gene>
    <name evidence="1" type="ORF">D7V93_18200</name>
</gene>
<dbReference type="RefSeq" id="WP_120644610.1">
    <property type="nucleotide sequence ID" value="NZ_RAWB01000176.1"/>
</dbReference>
<protein>
    <recommendedName>
        <fullName evidence="3">Bacteriocin-protection protein</fullName>
    </recommendedName>
</protein>
<comment type="caution">
    <text evidence="1">The sequence shown here is derived from an EMBL/GenBank/DDBJ whole genome shotgun (WGS) entry which is preliminary data.</text>
</comment>
<dbReference type="Pfam" id="PF13376">
    <property type="entry name" value="OmdA"/>
    <property type="match status" value="1"/>
</dbReference>